<dbReference type="EMBL" id="AKWN02000455">
    <property type="protein sequence ID" value="EMP05185.1"/>
    <property type="molecule type" value="Genomic_DNA"/>
</dbReference>
<protein>
    <submittedName>
        <fullName evidence="5">Alanine racemase, C-terminal domain protein</fullName>
    </submittedName>
</protein>
<dbReference type="PANTHER" id="PTHR30511:SF0">
    <property type="entry name" value="ALANINE RACEMASE, CATABOLIC-RELATED"/>
    <property type="match status" value="1"/>
</dbReference>
<dbReference type="AlphaFoldDB" id="M6ZTU6"/>
<dbReference type="PANTHER" id="PTHR30511">
    <property type="entry name" value="ALANINE RACEMASE"/>
    <property type="match status" value="1"/>
</dbReference>
<keyword evidence="3" id="KW-0413">Isomerase</keyword>
<dbReference type="Proteomes" id="UP000012117">
    <property type="component" value="Unassembled WGS sequence"/>
</dbReference>
<evidence type="ECO:0000313" key="6">
    <source>
        <dbReference type="Proteomes" id="UP000012117"/>
    </source>
</evidence>
<accession>M6ZTU6</accession>
<proteinExistence type="predicted"/>
<name>M6ZTU6_LEPIR</name>
<sequence length="75" mass="8213">MVLGKKARIIGRICMNMTMLDVTHIPGAEVGSIVTIIGQDGEESITADDLADRTHTINYEVMTRISESIPRIVVD</sequence>
<dbReference type="Pfam" id="PF00842">
    <property type="entry name" value="Ala_racemase_C"/>
    <property type="match status" value="1"/>
</dbReference>
<evidence type="ECO:0000313" key="5">
    <source>
        <dbReference type="EMBL" id="EMP05185.1"/>
    </source>
</evidence>
<dbReference type="GO" id="GO:0008784">
    <property type="term" value="F:alanine racemase activity"/>
    <property type="evidence" value="ECO:0007669"/>
    <property type="project" value="TreeGrafter"/>
</dbReference>
<feature type="domain" description="Alanine racemase C-terminal" evidence="4">
    <location>
        <begin position="1"/>
        <end position="74"/>
    </location>
</feature>
<evidence type="ECO:0000259" key="4">
    <source>
        <dbReference type="SMART" id="SM01005"/>
    </source>
</evidence>
<dbReference type="GO" id="GO:0030632">
    <property type="term" value="P:D-alanine biosynthetic process"/>
    <property type="evidence" value="ECO:0007669"/>
    <property type="project" value="TreeGrafter"/>
</dbReference>
<dbReference type="SUPFAM" id="SSF50621">
    <property type="entry name" value="Alanine racemase C-terminal domain-like"/>
    <property type="match status" value="1"/>
</dbReference>
<dbReference type="Gene3D" id="2.40.37.10">
    <property type="entry name" value="Lyase, Ornithine Decarboxylase, Chain A, domain 1"/>
    <property type="match status" value="1"/>
</dbReference>
<organism evidence="5 6">
    <name type="scientific">Leptospira interrogans serovar Pyrogenes str. 200701872</name>
    <dbReference type="NCBI Taxonomy" id="1193029"/>
    <lineage>
        <taxon>Bacteria</taxon>
        <taxon>Pseudomonadati</taxon>
        <taxon>Spirochaetota</taxon>
        <taxon>Spirochaetia</taxon>
        <taxon>Leptospirales</taxon>
        <taxon>Leptospiraceae</taxon>
        <taxon>Leptospira</taxon>
    </lineage>
</organism>
<reference evidence="5 6" key="1">
    <citation type="submission" date="2013-01" db="EMBL/GenBank/DDBJ databases">
        <authorList>
            <person name="Harkins D.M."/>
            <person name="Durkin A.S."/>
            <person name="Brinkac L.M."/>
            <person name="Haft D.H."/>
            <person name="Selengut J.D."/>
            <person name="Sanka R."/>
            <person name="DePew J."/>
            <person name="Purushe J."/>
            <person name="Picardeau M."/>
            <person name="Werts C."/>
            <person name="Goarant C."/>
            <person name="Vinetz J.M."/>
            <person name="Sutton G.G."/>
            <person name="Nierman W.C."/>
            <person name="Fouts D.E."/>
        </authorList>
    </citation>
    <scope>NUCLEOTIDE SEQUENCE [LARGE SCALE GENOMIC DNA]</scope>
    <source>
        <strain evidence="5 6">200701872</strain>
    </source>
</reference>
<dbReference type="GO" id="GO:0030170">
    <property type="term" value="F:pyridoxal phosphate binding"/>
    <property type="evidence" value="ECO:0007669"/>
    <property type="project" value="TreeGrafter"/>
</dbReference>
<keyword evidence="2" id="KW-0663">Pyridoxal phosphate</keyword>
<dbReference type="SMART" id="SM01005">
    <property type="entry name" value="Ala_racemase_C"/>
    <property type="match status" value="1"/>
</dbReference>
<dbReference type="InterPro" id="IPR000821">
    <property type="entry name" value="Ala_racemase"/>
</dbReference>
<comment type="cofactor">
    <cofactor evidence="1">
        <name>pyridoxal 5'-phosphate</name>
        <dbReference type="ChEBI" id="CHEBI:597326"/>
    </cofactor>
</comment>
<dbReference type="BioCyc" id="LINT1193029:G11R4-4200-MONOMER"/>
<gene>
    <name evidence="5" type="ORF">LEP1GSC124_0709</name>
</gene>
<evidence type="ECO:0000256" key="3">
    <source>
        <dbReference type="ARBA" id="ARBA00023235"/>
    </source>
</evidence>
<dbReference type="GO" id="GO:0005829">
    <property type="term" value="C:cytosol"/>
    <property type="evidence" value="ECO:0007669"/>
    <property type="project" value="TreeGrafter"/>
</dbReference>
<dbReference type="InterPro" id="IPR011079">
    <property type="entry name" value="Ala_racemase_C"/>
</dbReference>
<comment type="caution">
    <text evidence="5">The sequence shown here is derived from an EMBL/GenBank/DDBJ whole genome shotgun (WGS) entry which is preliminary data.</text>
</comment>
<dbReference type="InterPro" id="IPR009006">
    <property type="entry name" value="Ala_racemase/Decarboxylase_C"/>
</dbReference>
<evidence type="ECO:0000256" key="2">
    <source>
        <dbReference type="ARBA" id="ARBA00022898"/>
    </source>
</evidence>
<evidence type="ECO:0000256" key="1">
    <source>
        <dbReference type="ARBA" id="ARBA00001933"/>
    </source>
</evidence>